<keyword evidence="6 8" id="KW-0472">Membrane</keyword>
<accession>A0A0B6YAA8</accession>
<feature type="transmembrane region" description="Helical" evidence="8">
    <location>
        <begin position="6"/>
        <end position="22"/>
    </location>
</feature>
<evidence type="ECO:0000256" key="3">
    <source>
        <dbReference type="ARBA" id="ARBA00022692"/>
    </source>
</evidence>
<dbReference type="GO" id="GO:0005637">
    <property type="term" value="C:nuclear inner membrane"/>
    <property type="evidence" value="ECO:0007669"/>
    <property type="project" value="UniProtKB-SubCell"/>
</dbReference>
<evidence type="ECO:0000256" key="2">
    <source>
        <dbReference type="ARBA" id="ARBA00005748"/>
    </source>
</evidence>
<dbReference type="Pfam" id="PF10225">
    <property type="entry name" value="NEMP"/>
    <property type="match status" value="1"/>
</dbReference>
<keyword evidence="4" id="KW-0732">Signal</keyword>
<evidence type="ECO:0000256" key="7">
    <source>
        <dbReference type="ARBA" id="ARBA00023242"/>
    </source>
</evidence>
<feature type="transmembrane region" description="Helical" evidence="8">
    <location>
        <begin position="54"/>
        <end position="76"/>
    </location>
</feature>
<dbReference type="InterPro" id="IPR019358">
    <property type="entry name" value="NEMP_fam"/>
</dbReference>
<keyword evidence="3 8" id="KW-0812">Transmembrane</keyword>
<dbReference type="PANTHER" id="PTHR13598:SF1">
    <property type="entry name" value="AT07567P-RELATED"/>
    <property type="match status" value="1"/>
</dbReference>
<proteinExistence type="inferred from homology"/>
<gene>
    <name evidence="9" type="primary">ORF18782</name>
</gene>
<comment type="subcellular location">
    <subcellularLocation>
        <location evidence="1">Nucleus inner membrane</location>
        <topology evidence="1">Multi-pass membrane protein</topology>
        <orientation evidence="1">Nucleoplasmic side</orientation>
    </subcellularLocation>
</comment>
<reference evidence="9" key="1">
    <citation type="submission" date="2014-12" db="EMBL/GenBank/DDBJ databases">
        <title>Insight into the proteome of Arion vulgaris.</title>
        <authorList>
            <person name="Aradska J."/>
            <person name="Bulat T."/>
            <person name="Smidak R."/>
            <person name="Sarate P."/>
            <person name="Gangsoo J."/>
            <person name="Sialana F."/>
            <person name="Bilban M."/>
            <person name="Lubec G."/>
        </authorList>
    </citation>
    <scope>NUCLEOTIDE SEQUENCE</scope>
    <source>
        <tissue evidence="9">Skin</tissue>
    </source>
</reference>
<evidence type="ECO:0000256" key="4">
    <source>
        <dbReference type="ARBA" id="ARBA00022729"/>
    </source>
</evidence>
<evidence type="ECO:0000256" key="6">
    <source>
        <dbReference type="ARBA" id="ARBA00023136"/>
    </source>
</evidence>
<evidence type="ECO:0000256" key="5">
    <source>
        <dbReference type="ARBA" id="ARBA00022989"/>
    </source>
</evidence>
<organism evidence="9">
    <name type="scientific">Arion vulgaris</name>
    <dbReference type="NCBI Taxonomy" id="1028688"/>
    <lineage>
        <taxon>Eukaryota</taxon>
        <taxon>Metazoa</taxon>
        <taxon>Spiralia</taxon>
        <taxon>Lophotrochozoa</taxon>
        <taxon>Mollusca</taxon>
        <taxon>Gastropoda</taxon>
        <taxon>Heterobranchia</taxon>
        <taxon>Euthyneura</taxon>
        <taxon>Panpulmonata</taxon>
        <taxon>Eupulmonata</taxon>
        <taxon>Stylommatophora</taxon>
        <taxon>Helicina</taxon>
        <taxon>Arionoidea</taxon>
        <taxon>Arionidae</taxon>
        <taxon>Arion</taxon>
    </lineage>
</organism>
<dbReference type="AlphaFoldDB" id="A0A0B6YAA8"/>
<dbReference type="EMBL" id="HACG01006153">
    <property type="protein sequence ID" value="CEK53018.1"/>
    <property type="molecule type" value="Transcribed_RNA"/>
</dbReference>
<feature type="non-terminal residue" evidence="9">
    <location>
        <position position="1"/>
    </location>
</feature>
<evidence type="ECO:0000256" key="8">
    <source>
        <dbReference type="SAM" id="Phobius"/>
    </source>
</evidence>
<evidence type="ECO:0000313" key="9">
    <source>
        <dbReference type="EMBL" id="CEK53018.1"/>
    </source>
</evidence>
<comment type="similarity">
    <text evidence="2">Belongs to the NEMP family.</text>
</comment>
<protein>
    <submittedName>
        <fullName evidence="9">Uncharacterized protein</fullName>
    </submittedName>
</protein>
<evidence type="ECO:0000256" key="1">
    <source>
        <dbReference type="ARBA" id="ARBA00004575"/>
    </source>
</evidence>
<keyword evidence="7" id="KW-0539">Nucleus</keyword>
<sequence length="178" mass="20466">QIFLGYTVIMGFVSFAVVYRYGPIDNQRTLNLVKWILQLLGIVMMYQGTQIAEVSVAIIAVAVITYLFPASLLVWFKKFRNRWFRSKIRLLTEEEYYTEGEVETKKALEELRNFCHSPGCDAWKTISRLSSPNKFASFIEGSFHLTDIELEDHCALHSSNINDDSESDIDMSQTDCES</sequence>
<dbReference type="PANTHER" id="PTHR13598">
    <property type="entry name" value="AT07567P-RELATED"/>
    <property type="match status" value="1"/>
</dbReference>
<keyword evidence="5 8" id="KW-1133">Transmembrane helix</keyword>
<name>A0A0B6YAA8_9EUPU</name>